<evidence type="ECO:0000256" key="7">
    <source>
        <dbReference type="ARBA" id="ARBA00023306"/>
    </source>
</evidence>
<name>K3Y596_SETIT</name>
<evidence type="ECO:0000256" key="5">
    <source>
        <dbReference type="ARBA" id="ARBA00022829"/>
    </source>
</evidence>
<keyword evidence="4" id="KW-0498">Mitosis</keyword>
<keyword evidence="6" id="KW-0539">Nucleus</keyword>
<evidence type="ECO:0000256" key="1">
    <source>
        <dbReference type="ARBA" id="ARBA00004123"/>
    </source>
</evidence>
<organism evidence="9 10">
    <name type="scientific">Setaria italica</name>
    <name type="common">Foxtail millet</name>
    <name type="synonym">Panicum italicum</name>
    <dbReference type="NCBI Taxonomy" id="4555"/>
    <lineage>
        <taxon>Eukaryota</taxon>
        <taxon>Viridiplantae</taxon>
        <taxon>Streptophyta</taxon>
        <taxon>Embryophyta</taxon>
        <taxon>Tracheophyta</taxon>
        <taxon>Spermatophyta</taxon>
        <taxon>Magnoliopsida</taxon>
        <taxon>Liliopsida</taxon>
        <taxon>Poales</taxon>
        <taxon>Poaceae</taxon>
        <taxon>PACMAD clade</taxon>
        <taxon>Panicoideae</taxon>
        <taxon>Panicodae</taxon>
        <taxon>Paniceae</taxon>
        <taxon>Cenchrinae</taxon>
        <taxon>Setaria</taxon>
    </lineage>
</organism>
<keyword evidence="5" id="KW-0159">Chromosome partition</keyword>
<dbReference type="InterPro" id="IPR011990">
    <property type="entry name" value="TPR-like_helical_dom_sf"/>
</dbReference>
<evidence type="ECO:0000256" key="3">
    <source>
        <dbReference type="ARBA" id="ARBA00022618"/>
    </source>
</evidence>
<dbReference type="STRING" id="4555.K3Y596"/>
<dbReference type="GO" id="GO:0005737">
    <property type="term" value="C:cytoplasm"/>
    <property type="evidence" value="ECO:0007669"/>
    <property type="project" value="EnsemblPlants"/>
</dbReference>
<dbReference type="InterPro" id="IPR019440">
    <property type="entry name" value="MAU2"/>
</dbReference>
<evidence type="ECO:0000256" key="8">
    <source>
        <dbReference type="SAM" id="MobiDB-lite"/>
    </source>
</evidence>
<reference evidence="9" key="2">
    <citation type="submission" date="2018-08" db="UniProtKB">
        <authorList>
            <consortium name="EnsemblPlants"/>
        </authorList>
    </citation>
    <scope>IDENTIFICATION</scope>
    <source>
        <strain evidence="9">Yugu1</strain>
    </source>
</reference>
<dbReference type="PANTHER" id="PTHR21394">
    <property type="entry name" value="MAU2 CHROMATID COHESION FACTOR HOMOLOG"/>
    <property type="match status" value="1"/>
</dbReference>
<proteinExistence type="inferred from homology"/>
<protein>
    <recommendedName>
        <fullName evidence="11">Sister chromatid cohesion protein SCC4</fullName>
    </recommendedName>
</protein>
<dbReference type="GO" id="GO:0051301">
    <property type="term" value="P:cell division"/>
    <property type="evidence" value="ECO:0007669"/>
    <property type="project" value="UniProtKB-KW"/>
</dbReference>
<keyword evidence="3" id="KW-0132">Cell division</keyword>
<evidence type="ECO:0000256" key="2">
    <source>
        <dbReference type="ARBA" id="ARBA00008585"/>
    </source>
</evidence>
<comment type="similarity">
    <text evidence="2">Belongs to the SCC4/mau-2 family.</text>
</comment>
<dbReference type="eggNOG" id="KOG2300">
    <property type="taxonomic scope" value="Eukaryota"/>
</dbReference>
<evidence type="ECO:0000256" key="4">
    <source>
        <dbReference type="ARBA" id="ARBA00022776"/>
    </source>
</evidence>
<keyword evidence="10" id="KW-1185">Reference proteome</keyword>
<dbReference type="InParanoid" id="K3Y596"/>
<feature type="compositionally biased region" description="Pro residues" evidence="8">
    <location>
        <begin position="28"/>
        <end position="37"/>
    </location>
</feature>
<sequence length="801" mass="87875">MASIRGAATEPNTNPQHPARPHVDAGALPPPTPNSPHPRPHAGRRALVAARARPPPPSPGSTAAMSFAAASASSACADGLLALADEAERRRDFPAAASCLESALRPPHAAALLPLAEARARLRLASLLLAPRGSSRAPRAGGGPAAAKAHLERALLILSPLPSAPPRLKLLAHSHLAGAYAVLGAVPSQKHVLHRALGLLASVSASGLLQRGPALLWNCNFQAQLASALTVDGDPTSALSALSTGAAAAAELGNPQLELFFAASSIHVHLLCWEDSAAVENSVNRATQLWDALPAEQKEHWVGLFFYIELLRTFYLLRICDYKAASQRVELLDTAAKSEMQRGRRIKELANDLRAVERTLGQPGLKERERSALSHKQRQLKTQLRVLCGYDKLSDVLDYGDKLLLAPPPMHGEWLPRAAVFVLVDLMVVMVGRPKGIFKECGKRIDSGLRLIHDELGKLGIVDGVREVNLEHSTIWTAGLYLMLLLQFLENKVAVELTRSEFVEAQEALAQMKSWFSRFPTILQGCESTIEMLRGQYAHSVGCFNEAAFHFLEAMKLTESKSMQSMCQVYAAVSYICKGDAESSSQALELVGPAYRTMDSFVGVREKTCIIFVYGLLLMRQHNPQEARNRLASGLRIAHQQLGNIQLVSQYLTMLGTLALQLHDAGQAREILKSSLTLAKTLFDIPTQIWILSVFTELYRELEERSNEMENSEYERKKEDDLERRLSEAYSHAFHQELVEQSRIQIQPLHDMSRMQSEMAGPTANDDLDIPESVGLSAPQPSVKRLVEQGSARRNTRRRQS</sequence>
<dbReference type="EMBL" id="AGNK02004257">
    <property type="status" value="NOT_ANNOTATED_CDS"/>
    <property type="molecule type" value="Genomic_DNA"/>
</dbReference>
<dbReference type="Gene3D" id="1.25.40.10">
    <property type="entry name" value="Tetratricopeptide repeat domain"/>
    <property type="match status" value="1"/>
</dbReference>
<feature type="region of interest" description="Disordered" evidence="8">
    <location>
        <begin position="1"/>
        <end position="64"/>
    </location>
</feature>
<comment type="subcellular location">
    <subcellularLocation>
        <location evidence="1">Nucleus</location>
    </subcellularLocation>
</comment>
<evidence type="ECO:0000256" key="6">
    <source>
        <dbReference type="ARBA" id="ARBA00023242"/>
    </source>
</evidence>
<evidence type="ECO:0000313" key="10">
    <source>
        <dbReference type="Proteomes" id="UP000004995"/>
    </source>
</evidence>
<dbReference type="GO" id="GO:0007059">
    <property type="term" value="P:chromosome segregation"/>
    <property type="evidence" value="ECO:0007669"/>
    <property type="project" value="UniProtKB-KW"/>
</dbReference>
<reference evidence="10" key="1">
    <citation type="journal article" date="2012" name="Nat. Biotechnol.">
        <title>Reference genome sequence of the model plant Setaria.</title>
        <authorList>
            <person name="Bennetzen J.L."/>
            <person name="Schmutz J."/>
            <person name="Wang H."/>
            <person name="Percifield R."/>
            <person name="Hawkins J."/>
            <person name="Pontaroli A.C."/>
            <person name="Estep M."/>
            <person name="Feng L."/>
            <person name="Vaughn J.N."/>
            <person name="Grimwood J."/>
            <person name="Jenkins J."/>
            <person name="Barry K."/>
            <person name="Lindquist E."/>
            <person name="Hellsten U."/>
            <person name="Deshpande S."/>
            <person name="Wang X."/>
            <person name="Wu X."/>
            <person name="Mitros T."/>
            <person name="Triplett J."/>
            <person name="Yang X."/>
            <person name="Ye C.Y."/>
            <person name="Mauro-Herrera M."/>
            <person name="Wang L."/>
            <person name="Li P."/>
            <person name="Sharma M."/>
            <person name="Sharma R."/>
            <person name="Ronald P.C."/>
            <person name="Panaud O."/>
            <person name="Kellogg E.A."/>
            <person name="Brutnell T.P."/>
            <person name="Doust A.N."/>
            <person name="Tuskan G.A."/>
            <person name="Rokhsar D."/>
            <person name="Devos K.M."/>
        </authorList>
    </citation>
    <scope>NUCLEOTIDE SEQUENCE [LARGE SCALE GENOMIC DNA]</scope>
    <source>
        <strain evidence="10">cv. Yugu1</strain>
    </source>
</reference>
<dbReference type="SUPFAM" id="SSF48452">
    <property type="entry name" value="TPR-like"/>
    <property type="match status" value="1"/>
</dbReference>
<dbReference type="GO" id="GO:0034088">
    <property type="term" value="P:maintenance of mitotic sister chromatid cohesion"/>
    <property type="evidence" value="ECO:0000318"/>
    <property type="project" value="GO_Central"/>
</dbReference>
<dbReference type="GO" id="GO:0009793">
    <property type="term" value="P:embryo development ending in seed dormancy"/>
    <property type="evidence" value="ECO:0007669"/>
    <property type="project" value="EnsemblPlants"/>
</dbReference>
<dbReference type="GO" id="GO:0032116">
    <property type="term" value="C:SMC loading complex"/>
    <property type="evidence" value="ECO:0000318"/>
    <property type="project" value="GO_Central"/>
</dbReference>
<dbReference type="EnsemblPlants" id="KQK96778">
    <property type="protein sequence ID" value="KQK96778"/>
    <property type="gene ID" value="SETIT_009384mg"/>
</dbReference>
<gene>
    <name evidence="9" type="primary">LOC101762633</name>
</gene>
<evidence type="ECO:0000313" key="9">
    <source>
        <dbReference type="EnsemblPlants" id="KQK96778"/>
    </source>
</evidence>
<dbReference type="AlphaFoldDB" id="K3Y596"/>
<dbReference type="FunFam" id="1.25.40.10:FF:000614">
    <property type="entry name" value="Sister chromatid cohesion protein SCC4"/>
    <property type="match status" value="1"/>
</dbReference>
<dbReference type="Proteomes" id="UP000004995">
    <property type="component" value="Unassembled WGS sequence"/>
</dbReference>
<keyword evidence="7" id="KW-0131">Cell cycle</keyword>
<accession>K3Y596</accession>
<dbReference type="Gramene" id="KQK96778">
    <property type="protein sequence ID" value="KQK96778"/>
    <property type="gene ID" value="SETIT_009384mg"/>
</dbReference>
<feature type="region of interest" description="Disordered" evidence="8">
    <location>
        <begin position="754"/>
        <end position="801"/>
    </location>
</feature>
<dbReference type="GO" id="GO:0000785">
    <property type="term" value="C:chromatin"/>
    <property type="evidence" value="ECO:0000318"/>
    <property type="project" value="GO_Central"/>
</dbReference>
<dbReference type="HOGENOM" id="CLU_027111_0_0_1"/>
<dbReference type="OMA" id="QDAWYLS"/>
<evidence type="ECO:0008006" key="11">
    <source>
        <dbReference type="Google" id="ProtNLM"/>
    </source>
</evidence>